<evidence type="ECO:0000256" key="1">
    <source>
        <dbReference type="SAM" id="MobiDB-lite"/>
    </source>
</evidence>
<name>A0A2B7Z3Y9_POLH7</name>
<dbReference type="InterPro" id="IPR046348">
    <property type="entry name" value="SIS_dom_sf"/>
</dbReference>
<comment type="caution">
    <text evidence="3">The sequence shown here is derived from an EMBL/GenBank/DDBJ whole genome shotgun (WGS) entry which is preliminary data.</text>
</comment>
<dbReference type="CDD" id="cd05014">
    <property type="entry name" value="SIS_Kpsf"/>
    <property type="match status" value="1"/>
</dbReference>
<dbReference type="SUPFAM" id="SSF53697">
    <property type="entry name" value="SIS domain"/>
    <property type="match status" value="1"/>
</dbReference>
<evidence type="ECO:0000313" key="3">
    <source>
        <dbReference type="EMBL" id="PGH27772.1"/>
    </source>
</evidence>
<gene>
    <name evidence="3" type="ORF">AJ80_00560</name>
</gene>
<evidence type="ECO:0000259" key="2">
    <source>
        <dbReference type="PROSITE" id="PS51464"/>
    </source>
</evidence>
<dbReference type="STRING" id="1447883.A0A2B7Z3Y9"/>
<evidence type="ECO:0000313" key="4">
    <source>
        <dbReference type="Proteomes" id="UP000224634"/>
    </source>
</evidence>
<feature type="region of interest" description="Disordered" evidence="1">
    <location>
        <begin position="267"/>
        <end position="289"/>
    </location>
</feature>
<dbReference type="GO" id="GO:0097367">
    <property type="term" value="F:carbohydrate derivative binding"/>
    <property type="evidence" value="ECO:0007669"/>
    <property type="project" value="InterPro"/>
</dbReference>
<dbReference type="PANTHER" id="PTHR38418">
    <property type="entry name" value="SUGAR ISOMERASE, KPSF/GUTQ (AFU_ORTHOLOGUE AFUA_6G08860)"/>
    <property type="match status" value="1"/>
</dbReference>
<dbReference type="Pfam" id="PF01380">
    <property type="entry name" value="SIS"/>
    <property type="match status" value="1"/>
</dbReference>
<dbReference type="InterPro" id="IPR035474">
    <property type="entry name" value="SIS_Kpsf"/>
</dbReference>
<reference evidence="3 4" key="1">
    <citation type="submission" date="2017-10" db="EMBL/GenBank/DDBJ databases">
        <title>Comparative genomics in systemic dimorphic fungi from Ajellomycetaceae.</title>
        <authorList>
            <person name="Munoz J.F."/>
            <person name="Mcewen J.G."/>
            <person name="Clay O.K."/>
            <person name="Cuomo C.A."/>
        </authorList>
    </citation>
    <scope>NUCLEOTIDE SEQUENCE [LARGE SCALE GENOMIC DNA]</scope>
    <source>
        <strain evidence="3 4">UAMH7299</strain>
    </source>
</reference>
<feature type="compositionally biased region" description="Low complexity" evidence="1">
    <location>
        <begin position="267"/>
        <end position="286"/>
    </location>
</feature>
<feature type="region of interest" description="Disordered" evidence="1">
    <location>
        <begin position="1"/>
        <end position="23"/>
    </location>
</feature>
<dbReference type="AlphaFoldDB" id="A0A2B7Z3Y9"/>
<dbReference type="EMBL" id="PDNA01000004">
    <property type="protein sequence ID" value="PGH27772.1"/>
    <property type="molecule type" value="Genomic_DNA"/>
</dbReference>
<dbReference type="GO" id="GO:1901135">
    <property type="term" value="P:carbohydrate derivative metabolic process"/>
    <property type="evidence" value="ECO:0007669"/>
    <property type="project" value="InterPro"/>
</dbReference>
<keyword evidence="4" id="KW-1185">Reference proteome</keyword>
<dbReference type="PANTHER" id="PTHR38418:SF2">
    <property type="entry name" value="SUGAR ISOMERASE, KPSF_GUTQ (AFU_ORTHOLOGUE AFUA_6G08860)"/>
    <property type="match status" value="1"/>
</dbReference>
<proteinExistence type="predicted"/>
<dbReference type="PROSITE" id="PS51464">
    <property type="entry name" value="SIS"/>
    <property type="match status" value="1"/>
</dbReference>
<organism evidence="3 4">
    <name type="scientific">Polytolypa hystricis (strain UAMH7299)</name>
    <dbReference type="NCBI Taxonomy" id="1447883"/>
    <lineage>
        <taxon>Eukaryota</taxon>
        <taxon>Fungi</taxon>
        <taxon>Dikarya</taxon>
        <taxon>Ascomycota</taxon>
        <taxon>Pezizomycotina</taxon>
        <taxon>Eurotiomycetes</taxon>
        <taxon>Eurotiomycetidae</taxon>
        <taxon>Onygenales</taxon>
        <taxon>Onygenales incertae sedis</taxon>
        <taxon>Polytolypa</taxon>
    </lineage>
</organism>
<dbReference type="InterPro" id="IPR001347">
    <property type="entry name" value="SIS_dom"/>
</dbReference>
<accession>A0A2B7Z3Y9</accession>
<sequence length="466" mass="48654">MTFSLLARKRRRPPSPPSPPTLAPLIAGNIASLPMTPPDPDSSPMPALDYFRSSITTALHVISTERAALANLERVYLTEKLARDGMELAVSRVAKTVGVGGKLVVSGVGKSGKIGKKAVATMNSLGIHSSFLHPTEALHGDLGIVRPNDTVLLISFSGKTSELLALISHLPSSVSIIAITACSPASSCPLLARHDGAEAILLPAPVHEHEDISFGLAAPTTSTTVALALCDALALAVARKLHTLPGRGPAEVFRSFHPGGAIGASLSSSATTPPLSSSTSPSATSLDPIPDQVGELSLLPSVRRRRCISDLATLFSTIPLVHSSSHNSPGDIRVVDILRAAVQCPAGKSWVLLSPTEIVPPRRTCALTEEGDLKATIVDISRHSPISIHKADWICVPRFMSIEEVQQRVGQYCLSGREGGNTHDEGGNAADHIKNATAGRVIALVDEASGDVVGVVDAGDLYVDAS</sequence>
<dbReference type="Gene3D" id="3.40.50.10490">
    <property type="entry name" value="Glucose-6-phosphate isomerase like protein, domain 1"/>
    <property type="match status" value="1"/>
</dbReference>
<dbReference type="Proteomes" id="UP000224634">
    <property type="component" value="Unassembled WGS sequence"/>
</dbReference>
<feature type="domain" description="SIS" evidence="2">
    <location>
        <begin position="93"/>
        <end position="243"/>
    </location>
</feature>
<dbReference type="OrthoDB" id="1872003at2759"/>
<protein>
    <recommendedName>
        <fullName evidence="2">SIS domain-containing protein</fullName>
    </recommendedName>
</protein>